<comment type="caution">
    <text evidence="1">The sequence shown here is derived from an EMBL/GenBank/DDBJ whole genome shotgun (WGS) entry which is preliminary data.</text>
</comment>
<evidence type="ECO:0000313" key="1">
    <source>
        <dbReference type="EMBL" id="GFO35876.1"/>
    </source>
</evidence>
<protein>
    <submittedName>
        <fullName evidence="1">Uncharacterized protein</fullName>
    </submittedName>
</protein>
<gene>
    <name evidence="1" type="ORF">PoB_006238100</name>
</gene>
<accession>A0AAV4CVE0</accession>
<reference evidence="1 2" key="1">
    <citation type="journal article" date="2021" name="Elife">
        <title>Chloroplast acquisition without the gene transfer in kleptoplastic sea slugs, Plakobranchus ocellatus.</title>
        <authorList>
            <person name="Maeda T."/>
            <person name="Takahashi S."/>
            <person name="Yoshida T."/>
            <person name="Shimamura S."/>
            <person name="Takaki Y."/>
            <person name="Nagai Y."/>
            <person name="Toyoda A."/>
            <person name="Suzuki Y."/>
            <person name="Arimoto A."/>
            <person name="Ishii H."/>
            <person name="Satoh N."/>
            <person name="Nishiyama T."/>
            <person name="Hasebe M."/>
            <person name="Maruyama T."/>
            <person name="Minagawa J."/>
            <person name="Obokata J."/>
            <person name="Shigenobu S."/>
        </authorList>
    </citation>
    <scope>NUCLEOTIDE SEQUENCE [LARGE SCALE GENOMIC DNA]</scope>
</reference>
<keyword evidence="2" id="KW-1185">Reference proteome</keyword>
<organism evidence="1 2">
    <name type="scientific">Plakobranchus ocellatus</name>
    <dbReference type="NCBI Taxonomy" id="259542"/>
    <lineage>
        <taxon>Eukaryota</taxon>
        <taxon>Metazoa</taxon>
        <taxon>Spiralia</taxon>
        <taxon>Lophotrochozoa</taxon>
        <taxon>Mollusca</taxon>
        <taxon>Gastropoda</taxon>
        <taxon>Heterobranchia</taxon>
        <taxon>Euthyneura</taxon>
        <taxon>Panpulmonata</taxon>
        <taxon>Sacoglossa</taxon>
        <taxon>Placobranchoidea</taxon>
        <taxon>Plakobranchidae</taxon>
        <taxon>Plakobranchus</taxon>
    </lineage>
</organism>
<proteinExistence type="predicted"/>
<name>A0AAV4CVE0_9GAST</name>
<dbReference type="EMBL" id="BLXT01007005">
    <property type="protein sequence ID" value="GFO35876.1"/>
    <property type="molecule type" value="Genomic_DNA"/>
</dbReference>
<sequence length="102" mass="11885">MRESQAEREQRRAALGSLDPHNIFLEHLLSKARRKTSAYVEWVVCFGIFWYHNFKPQIISLTCSWVKHSHCDTQFFTSAITNRVASCVVLPMEIQPRFCLLG</sequence>
<dbReference type="Proteomes" id="UP000735302">
    <property type="component" value="Unassembled WGS sequence"/>
</dbReference>
<dbReference type="AlphaFoldDB" id="A0AAV4CVE0"/>
<evidence type="ECO:0000313" key="2">
    <source>
        <dbReference type="Proteomes" id="UP000735302"/>
    </source>
</evidence>